<dbReference type="InParanoid" id="A0A6P6YEA6"/>
<dbReference type="AlphaFoldDB" id="A0A6P6YEA6"/>
<dbReference type="OrthoDB" id="6510236at2759"/>
<organism evidence="1 2">
    <name type="scientific">Dermatophagoides pteronyssinus</name>
    <name type="common">European house dust mite</name>
    <dbReference type="NCBI Taxonomy" id="6956"/>
    <lineage>
        <taxon>Eukaryota</taxon>
        <taxon>Metazoa</taxon>
        <taxon>Ecdysozoa</taxon>
        <taxon>Arthropoda</taxon>
        <taxon>Chelicerata</taxon>
        <taxon>Arachnida</taxon>
        <taxon>Acari</taxon>
        <taxon>Acariformes</taxon>
        <taxon>Sarcoptiformes</taxon>
        <taxon>Astigmata</taxon>
        <taxon>Psoroptidia</taxon>
        <taxon>Analgoidea</taxon>
        <taxon>Pyroglyphidae</taxon>
        <taxon>Dermatophagoidinae</taxon>
        <taxon>Dermatophagoides</taxon>
    </lineage>
</organism>
<evidence type="ECO:0000313" key="1">
    <source>
        <dbReference type="Proteomes" id="UP000515146"/>
    </source>
</evidence>
<keyword evidence="1" id="KW-1185">Reference proteome</keyword>
<protein>
    <submittedName>
        <fullName evidence="2">Uncharacterized protein LOC113797608</fullName>
    </submittedName>
</protein>
<dbReference type="GeneID" id="113797608"/>
<reference evidence="2" key="1">
    <citation type="submission" date="2025-08" db="UniProtKB">
        <authorList>
            <consortium name="RefSeq"/>
        </authorList>
    </citation>
    <scope>IDENTIFICATION</scope>
    <source>
        <strain evidence="2">Airmid</strain>
    </source>
</reference>
<dbReference type="Proteomes" id="UP000515146">
    <property type="component" value="Unplaced"/>
</dbReference>
<accession>A0A6P6YEA6</accession>
<dbReference type="KEGG" id="dpte:113797608"/>
<proteinExistence type="predicted"/>
<dbReference type="RefSeq" id="XP_027203818.1">
    <property type="nucleotide sequence ID" value="XM_027348017.1"/>
</dbReference>
<sequence>MASIKNEADNQKPRSEEPFSPSTRSQESIQFKFQLPQNSSNNRENNDFKISNIQQVFGQQKNDSKRLVQTTEEKKNVNIFILPDQDFQMTLRFIKEDSHNDKSQKCPVCKSNISVSKSKESENIADETKEATGNSGTSILSFHSNISFCENDIDNVDKCDNDDRPESKQQSSNEKMNENEITHSQKNSSSKSLSSNESISDSHSKDSKSKS</sequence>
<evidence type="ECO:0000313" key="2">
    <source>
        <dbReference type="RefSeq" id="XP_027203818.1"/>
    </source>
</evidence>
<name>A0A6P6YEA6_DERPT</name>
<gene>
    <name evidence="2" type="primary">LOC113797608</name>
</gene>